<name>A0AAV7ASN6_ENGPU</name>
<evidence type="ECO:0000313" key="1">
    <source>
        <dbReference type="EMBL" id="KAG8563058.1"/>
    </source>
</evidence>
<gene>
    <name evidence="1" type="ORF">GDO81_015913</name>
</gene>
<accession>A0AAV7ASN6</accession>
<dbReference type="Proteomes" id="UP000824782">
    <property type="component" value="Unassembled WGS sequence"/>
</dbReference>
<protein>
    <submittedName>
        <fullName evidence="1">Uncharacterized protein</fullName>
    </submittedName>
</protein>
<organism evidence="1 2">
    <name type="scientific">Engystomops pustulosus</name>
    <name type="common">Tungara frog</name>
    <name type="synonym">Physalaemus pustulosus</name>
    <dbReference type="NCBI Taxonomy" id="76066"/>
    <lineage>
        <taxon>Eukaryota</taxon>
        <taxon>Metazoa</taxon>
        <taxon>Chordata</taxon>
        <taxon>Craniata</taxon>
        <taxon>Vertebrata</taxon>
        <taxon>Euteleostomi</taxon>
        <taxon>Amphibia</taxon>
        <taxon>Batrachia</taxon>
        <taxon>Anura</taxon>
        <taxon>Neobatrachia</taxon>
        <taxon>Hyloidea</taxon>
        <taxon>Leptodactylidae</taxon>
        <taxon>Leiuperinae</taxon>
        <taxon>Engystomops</taxon>
    </lineage>
</organism>
<dbReference type="EMBL" id="WNYA01000007">
    <property type="protein sequence ID" value="KAG8563058.1"/>
    <property type="molecule type" value="Genomic_DNA"/>
</dbReference>
<keyword evidence="2" id="KW-1185">Reference proteome</keyword>
<reference evidence="1" key="1">
    <citation type="thesis" date="2020" institute="ProQuest LLC" country="789 East Eisenhower Parkway, Ann Arbor, MI, USA">
        <title>Comparative Genomics and Chromosome Evolution.</title>
        <authorList>
            <person name="Mudd A.B."/>
        </authorList>
    </citation>
    <scope>NUCLEOTIDE SEQUENCE</scope>
    <source>
        <strain evidence="1">237g6f4</strain>
        <tissue evidence="1">Blood</tissue>
    </source>
</reference>
<evidence type="ECO:0000313" key="2">
    <source>
        <dbReference type="Proteomes" id="UP000824782"/>
    </source>
</evidence>
<sequence length="118" mass="13421">MDLTYSDLSDMDINVVFITGIGGNVYRQSNAHPIRVKLLPENRFCKGLLLAYGSYTKQEDTVRHNAQRPGDDNSWWNKLGQRSPSRHRAAHLCMLVSQCFVCLICDSCNHSFRSMSVL</sequence>
<proteinExistence type="predicted"/>
<dbReference type="AlphaFoldDB" id="A0AAV7ASN6"/>
<comment type="caution">
    <text evidence="1">The sequence shown here is derived from an EMBL/GenBank/DDBJ whole genome shotgun (WGS) entry which is preliminary data.</text>
</comment>